<keyword evidence="1" id="KW-0472">Membrane</keyword>
<evidence type="ECO:0000313" key="3">
    <source>
        <dbReference type="Proteomes" id="UP001515480"/>
    </source>
</evidence>
<feature type="transmembrane region" description="Helical" evidence="1">
    <location>
        <begin position="12"/>
        <end position="32"/>
    </location>
</feature>
<keyword evidence="3" id="KW-1185">Reference proteome</keyword>
<proteinExistence type="predicted"/>
<reference evidence="2 3" key="1">
    <citation type="journal article" date="2024" name="Science">
        <title>Giant polyketide synthase enzymes in the biosynthesis of giant marine polyether toxins.</title>
        <authorList>
            <person name="Fallon T.R."/>
            <person name="Shende V.V."/>
            <person name="Wierzbicki I.H."/>
            <person name="Pendleton A.L."/>
            <person name="Watervoot N.F."/>
            <person name="Auber R.P."/>
            <person name="Gonzalez D.J."/>
            <person name="Wisecaver J.H."/>
            <person name="Moore B.S."/>
        </authorList>
    </citation>
    <scope>NUCLEOTIDE SEQUENCE [LARGE SCALE GENOMIC DNA]</scope>
    <source>
        <strain evidence="2 3">12B1</strain>
    </source>
</reference>
<feature type="transmembrane region" description="Helical" evidence="1">
    <location>
        <begin position="80"/>
        <end position="103"/>
    </location>
</feature>
<accession>A0AB34IXH0</accession>
<sequence length="361" mass="40687">MSAEPFIRCADAIISLAYFIIPIQIMHFACQLQPKLVVESTKRQYIMSTCARCTLWIAAFVLSCGIGHMGRAIVSFADTWASTVLTILQFATAFSSVGCTMYLQMHGTTLAHALATLEVHPLGQAKEAARRAAQIAQRHAEAHFSDNQRAVLTEFEEKQEKIRMSIERHREEMLQWQSTYKKGENAMNAFIASMQAKMALVQESFSPSLHGNSMSSQALAMEAQRLCRFQASRLLNALCNEDGIHILRYLDTRCIMRLKSVCHASLLAVEAAIMQCSPLRERIVRARMHKSAYLQERDFSAVSHRDASRMNTQRGTMPGRMAARMMSRREGGQTPCYSRGGFDRFNYEMLESGDSPPLLRE</sequence>
<dbReference type="Proteomes" id="UP001515480">
    <property type="component" value="Unassembled WGS sequence"/>
</dbReference>
<gene>
    <name evidence="2" type="ORF">AB1Y20_007441</name>
</gene>
<name>A0AB34IXH0_PRYPA</name>
<feature type="transmembrane region" description="Helical" evidence="1">
    <location>
        <begin position="53"/>
        <end position="74"/>
    </location>
</feature>
<organism evidence="2 3">
    <name type="scientific">Prymnesium parvum</name>
    <name type="common">Toxic golden alga</name>
    <dbReference type="NCBI Taxonomy" id="97485"/>
    <lineage>
        <taxon>Eukaryota</taxon>
        <taxon>Haptista</taxon>
        <taxon>Haptophyta</taxon>
        <taxon>Prymnesiophyceae</taxon>
        <taxon>Prymnesiales</taxon>
        <taxon>Prymnesiaceae</taxon>
        <taxon>Prymnesium</taxon>
    </lineage>
</organism>
<keyword evidence="1" id="KW-0812">Transmembrane</keyword>
<dbReference type="AlphaFoldDB" id="A0AB34IXH0"/>
<comment type="caution">
    <text evidence="2">The sequence shown here is derived from an EMBL/GenBank/DDBJ whole genome shotgun (WGS) entry which is preliminary data.</text>
</comment>
<dbReference type="EMBL" id="JBGBPQ010000017">
    <property type="protein sequence ID" value="KAL1507833.1"/>
    <property type="molecule type" value="Genomic_DNA"/>
</dbReference>
<evidence type="ECO:0000313" key="2">
    <source>
        <dbReference type="EMBL" id="KAL1507833.1"/>
    </source>
</evidence>
<evidence type="ECO:0000256" key="1">
    <source>
        <dbReference type="SAM" id="Phobius"/>
    </source>
</evidence>
<keyword evidence="1" id="KW-1133">Transmembrane helix</keyword>
<protein>
    <submittedName>
        <fullName evidence="2">Uncharacterized protein</fullName>
    </submittedName>
</protein>